<dbReference type="InterPro" id="IPR003594">
    <property type="entry name" value="HATPase_dom"/>
</dbReference>
<dbReference type="InterPro" id="IPR004358">
    <property type="entry name" value="Sig_transdc_His_kin-like_C"/>
</dbReference>
<keyword evidence="5 13" id="KW-0808">Transferase</keyword>
<dbReference type="SUPFAM" id="SSF47384">
    <property type="entry name" value="Homodimeric domain of signal transducing histidine kinase"/>
    <property type="match status" value="1"/>
</dbReference>
<comment type="catalytic activity">
    <reaction evidence="1">
        <text>ATP + protein L-histidine = ADP + protein N-phospho-L-histidine.</text>
        <dbReference type="EC" id="2.7.13.3"/>
    </reaction>
</comment>
<keyword evidence="6 10" id="KW-0812">Transmembrane</keyword>
<dbReference type="CDD" id="cd06225">
    <property type="entry name" value="HAMP"/>
    <property type="match status" value="1"/>
</dbReference>
<evidence type="ECO:0000313" key="14">
    <source>
        <dbReference type="Proteomes" id="UP000032809"/>
    </source>
</evidence>
<dbReference type="SMART" id="SM00304">
    <property type="entry name" value="HAMP"/>
    <property type="match status" value="1"/>
</dbReference>
<dbReference type="SUPFAM" id="SSF158472">
    <property type="entry name" value="HAMP domain-like"/>
    <property type="match status" value="1"/>
</dbReference>
<dbReference type="InterPro" id="IPR050398">
    <property type="entry name" value="HssS/ArlS-like"/>
</dbReference>
<dbReference type="KEGG" id="dtn:DTL3_1030"/>
<dbReference type="InterPro" id="IPR003660">
    <property type="entry name" value="HAMP_dom"/>
</dbReference>
<dbReference type="InterPro" id="IPR036890">
    <property type="entry name" value="HATPase_C_sf"/>
</dbReference>
<sequence>MKNSIRSQILFINIAFAVLILTIIFFVTLNTFQKNIIDITVDRMTEYSQETQIYLMNYLKDYEYSDVYDEFKKLSPFASDYFSKKFELYLEVYDIRKNLLSNTYTNEQYYVYQDIYYAINGMKNYIIKSEDDKKILFFASPVFYNNEVIGAIRFIYPMNSEFLLIDKIKVTLAIIGVLAIFVSLILNYFFSNTITRPIEKLKYETERIANGDLSTHIDIQSNEEINSLVNSFNIMVEKLEHYIQSLNEEKERQKIFTDNITHELKTPITAILGHADLLQRLTNEEDKKVSLNYVVSEGNRLLKLVEELLEISRINKDSFNFDFKNHNIKDLINECLGILNPRFKKFGIVVDNNVEEKSLIFDYEKIKQVVLNVLDNAIVHSKCSEITITSEVNEEYCYLIIQDNGIGIDEKTQERLFNPFFTPKKQKSFGLGLYISKEIMKKHHGDINIISQINNGTKAILKLPLNLKGDHYKHEK</sequence>
<comment type="subcellular location">
    <subcellularLocation>
        <location evidence="2">Membrane</location>
        <topology evidence="2">Multi-pass membrane protein</topology>
    </subcellularLocation>
</comment>
<dbReference type="GO" id="GO:0005886">
    <property type="term" value="C:plasma membrane"/>
    <property type="evidence" value="ECO:0007669"/>
    <property type="project" value="TreeGrafter"/>
</dbReference>
<dbReference type="GO" id="GO:0000155">
    <property type="term" value="F:phosphorelay sensor kinase activity"/>
    <property type="evidence" value="ECO:0007669"/>
    <property type="project" value="InterPro"/>
</dbReference>
<dbReference type="PRINTS" id="PR00344">
    <property type="entry name" value="BCTRLSENSOR"/>
</dbReference>
<dbReference type="CDD" id="cd00075">
    <property type="entry name" value="HATPase"/>
    <property type="match status" value="1"/>
</dbReference>
<evidence type="ECO:0000256" key="1">
    <source>
        <dbReference type="ARBA" id="ARBA00000085"/>
    </source>
</evidence>
<dbReference type="PANTHER" id="PTHR45528">
    <property type="entry name" value="SENSOR HISTIDINE KINASE CPXA"/>
    <property type="match status" value="1"/>
</dbReference>
<dbReference type="InterPro" id="IPR003661">
    <property type="entry name" value="HisK_dim/P_dom"/>
</dbReference>
<evidence type="ECO:0000256" key="10">
    <source>
        <dbReference type="SAM" id="Phobius"/>
    </source>
</evidence>
<dbReference type="Gene3D" id="6.10.340.10">
    <property type="match status" value="1"/>
</dbReference>
<evidence type="ECO:0000256" key="8">
    <source>
        <dbReference type="ARBA" id="ARBA00022989"/>
    </source>
</evidence>
<dbReference type="Pfam" id="PF00512">
    <property type="entry name" value="HisKA"/>
    <property type="match status" value="1"/>
</dbReference>
<gene>
    <name evidence="13" type="primary">hisKA</name>
    <name evidence="13" type="ORF">DTL3_1030</name>
</gene>
<dbReference type="STRING" id="1006576.DTL3_1030"/>
<feature type="transmembrane region" description="Helical" evidence="10">
    <location>
        <begin position="168"/>
        <end position="190"/>
    </location>
</feature>
<name>A0A0C7P371_DEFTU</name>
<dbReference type="Gene3D" id="3.30.565.10">
    <property type="entry name" value="Histidine kinase-like ATPase, C-terminal domain"/>
    <property type="match status" value="1"/>
</dbReference>
<evidence type="ECO:0000256" key="6">
    <source>
        <dbReference type="ARBA" id="ARBA00022692"/>
    </source>
</evidence>
<feature type="transmembrane region" description="Helical" evidence="10">
    <location>
        <begin position="9"/>
        <end position="29"/>
    </location>
</feature>
<organism evidence="13 14">
    <name type="scientific">Defluviitoga tunisiensis</name>
    <dbReference type="NCBI Taxonomy" id="1006576"/>
    <lineage>
        <taxon>Bacteria</taxon>
        <taxon>Thermotogati</taxon>
        <taxon>Thermotogota</taxon>
        <taxon>Thermotogae</taxon>
        <taxon>Petrotogales</taxon>
        <taxon>Petrotogaceae</taxon>
        <taxon>Defluviitoga</taxon>
    </lineage>
</organism>
<dbReference type="PROSITE" id="PS50109">
    <property type="entry name" value="HIS_KIN"/>
    <property type="match status" value="1"/>
</dbReference>
<dbReference type="InterPro" id="IPR005467">
    <property type="entry name" value="His_kinase_dom"/>
</dbReference>
<proteinExistence type="predicted"/>
<evidence type="ECO:0000256" key="7">
    <source>
        <dbReference type="ARBA" id="ARBA00022777"/>
    </source>
</evidence>
<protein>
    <recommendedName>
        <fullName evidence="3">histidine kinase</fullName>
        <ecNumber evidence="3">2.7.13.3</ecNumber>
    </recommendedName>
</protein>
<feature type="transmembrane region" description="Helical" evidence="10">
    <location>
        <begin position="135"/>
        <end position="156"/>
    </location>
</feature>
<accession>A0A0C7P371</accession>
<feature type="domain" description="Histidine kinase" evidence="11">
    <location>
        <begin position="259"/>
        <end position="467"/>
    </location>
</feature>
<reference evidence="14" key="1">
    <citation type="submission" date="2014-11" db="EMBL/GenBank/DDBJ databases">
        <authorList>
            <person name="Wibberg D."/>
        </authorList>
    </citation>
    <scope>NUCLEOTIDE SEQUENCE [LARGE SCALE GENOMIC DNA]</scope>
    <source>
        <strain evidence="14">L3</strain>
    </source>
</reference>
<dbReference type="HOGENOM" id="CLU_000445_89_6_0"/>
<dbReference type="Pfam" id="PF02518">
    <property type="entry name" value="HATPase_c"/>
    <property type="match status" value="1"/>
</dbReference>
<evidence type="ECO:0000256" key="3">
    <source>
        <dbReference type="ARBA" id="ARBA00012438"/>
    </source>
</evidence>
<keyword evidence="14" id="KW-1185">Reference proteome</keyword>
<keyword evidence="4" id="KW-0597">Phosphoprotein</keyword>
<dbReference type="Proteomes" id="UP000032809">
    <property type="component" value="Chromosome I"/>
</dbReference>
<evidence type="ECO:0000256" key="2">
    <source>
        <dbReference type="ARBA" id="ARBA00004141"/>
    </source>
</evidence>
<evidence type="ECO:0000256" key="5">
    <source>
        <dbReference type="ARBA" id="ARBA00022679"/>
    </source>
</evidence>
<dbReference type="SUPFAM" id="SSF55874">
    <property type="entry name" value="ATPase domain of HSP90 chaperone/DNA topoisomerase II/histidine kinase"/>
    <property type="match status" value="1"/>
</dbReference>
<feature type="domain" description="HAMP" evidence="12">
    <location>
        <begin position="192"/>
        <end position="244"/>
    </location>
</feature>
<evidence type="ECO:0000256" key="4">
    <source>
        <dbReference type="ARBA" id="ARBA00022553"/>
    </source>
</evidence>
<dbReference type="Pfam" id="PF00672">
    <property type="entry name" value="HAMP"/>
    <property type="match status" value="1"/>
</dbReference>
<dbReference type="CDD" id="cd00082">
    <property type="entry name" value="HisKA"/>
    <property type="match status" value="1"/>
</dbReference>
<evidence type="ECO:0000259" key="11">
    <source>
        <dbReference type="PROSITE" id="PS50109"/>
    </source>
</evidence>
<keyword evidence="8 10" id="KW-1133">Transmembrane helix</keyword>
<evidence type="ECO:0000313" key="13">
    <source>
        <dbReference type="EMBL" id="CEP78334.1"/>
    </source>
</evidence>
<evidence type="ECO:0000256" key="9">
    <source>
        <dbReference type="ARBA" id="ARBA00023136"/>
    </source>
</evidence>
<evidence type="ECO:0000259" key="12">
    <source>
        <dbReference type="PROSITE" id="PS50885"/>
    </source>
</evidence>
<dbReference type="EMBL" id="LN824141">
    <property type="protein sequence ID" value="CEP78334.1"/>
    <property type="molecule type" value="Genomic_DNA"/>
</dbReference>
<keyword evidence="9 10" id="KW-0472">Membrane</keyword>
<dbReference type="Gene3D" id="1.10.287.130">
    <property type="match status" value="1"/>
</dbReference>
<dbReference type="PANTHER" id="PTHR45528:SF10">
    <property type="entry name" value="METHYL-ACCEPTING CHEMOTAXIS PROTEIN"/>
    <property type="match status" value="1"/>
</dbReference>
<dbReference type="AlphaFoldDB" id="A0A0C7P371"/>
<dbReference type="EC" id="2.7.13.3" evidence="3"/>
<dbReference type="InterPro" id="IPR036097">
    <property type="entry name" value="HisK_dim/P_sf"/>
</dbReference>
<keyword evidence="7 13" id="KW-0418">Kinase</keyword>
<dbReference type="PROSITE" id="PS50885">
    <property type="entry name" value="HAMP"/>
    <property type="match status" value="1"/>
</dbReference>
<dbReference type="SMART" id="SM00388">
    <property type="entry name" value="HisKA"/>
    <property type="match status" value="1"/>
</dbReference>
<dbReference type="SMART" id="SM00387">
    <property type="entry name" value="HATPase_c"/>
    <property type="match status" value="1"/>
</dbReference>